<dbReference type="AlphaFoldDB" id="A0A9P0PE77"/>
<proteinExistence type="predicted"/>
<dbReference type="Proteomes" id="UP001152888">
    <property type="component" value="Unassembled WGS sequence"/>
</dbReference>
<accession>A0A9P0PE77</accession>
<evidence type="ECO:0000313" key="1">
    <source>
        <dbReference type="EMBL" id="CAH1976401.1"/>
    </source>
</evidence>
<gene>
    <name evidence="1" type="ORF">ACAOBT_LOCUS12125</name>
</gene>
<keyword evidence="2" id="KW-1185">Reference proteome</keyword>
<sequence>MYFLKEYRSTQQNYQSNGSSLCHGVRRWYFIGSSYSINGNIDVQCFLEAIISCIVAINASLPPAPADPQATIVFGG</sequence>
<name>A0A9P0PE77_ACAOB</name>
<comment type="caution">
    <text evidence="1">The sequence shown here is derived from an EMBL/GenBank/DDBJ whole genome shotgun (WGS) entry which is preliminary data.</text>
</comment>
<protein>
    <submittedName>
        <fullName evidence="1">Uncharacterized protein</fullName>
    </submittedName>
</protein>
<dbReference type="EMBL" id="CAKOFQ010006847">
    <property type="protein sequence ID" value="CAH1976401.1"/>
    <property type="molecule type" value="Genomic_DNA"/>
</dbReference>
<evidence type="ECO:0000313" key="2">
    <source>
        <dbReference type="Proteomes" id="UP001152888"/>
    </source>
</evidence>
<reference evidence="1" key="1">
    <citation type="submission" date="2022-03" db="EMBL/GenBank/DDBJ databases">
        <authorList>
            <person name="Sayadi A."/>
        </authorList>
    </citation>
    <scope>NUCLEOTIDE SEQUENCE</scope>
</reference>
<organism evidence="1 2">
    <name type="scientific">Acanthoscelides obtectus</name>
    <name type="common">Bean weevil</name>
    <name type="synonym">Bruchus obtectus</name>
    <dbReference type="NCBI Taxonomy" id="200917"/>
    <lineage>
        <taxon>Eukaryota</taxon>
        <taxon>Metazoa</taxon>
        <taxon>Ecdysozoa</taxon>
        <taxon>Arthropoda</taxon>
        <taxon>Hexapoda</taxon>
        <taxon>Insecta</taxon>
        <taxon>Pterygota</taxon>
        <taxon>Neoptera</taxon>
        <taxon>Endopterygota</taxon>
        <taxon>Coleoptera</taxon>
        <taxon>Polyphaga</taxon>
        <taxon>Cucujiformia</taxon>
        <taxon>Chrysomeloidea</taxon>
        <taxon>Chrysomelidae</taxon>
        <taxon>Bruchinae</taxon>
        <taxon>Bruchini</taxon>
        <taxon>Acanthoscelides</taxon>
    </lineage>
</organism>